<dbReference type="AlphaFoldDB" id="A0ABD3N0E5"/>
<accession>A0ABD3N0E5</accession>
<dbReference type="Gene3D" id="3.40.50.1110">
    <property type="entry name" value="SGNH hydrolase"/>
    <property type="match status" value="1"/>
</dbReference>
<evidence type="ECO:0008006" key="3">
    <source>
        <dbReference type="Google" id="ProtNLM"/>
    </source>
</evidence>
<dbReference type="Pfam" id="PF00657">
    <property type="entry name" value="Lipase_GDSL"/>
    <property type="match status" value="1"/>
</dbReference>
<gene>
    <name evidence="1" type="ORF">ACHAWO_011554</name>
</gene>
<organism evidence="1 2">
    <name type="scientific">Cyclotella atomus</name>
    <dbReference type="NCBI Taxonomy" id="382360"/>
    <lineage>
        <taxon>Eukaryota</taxon>
        <taxon>Sar</taxon>
        <taxon>Stramenopiles</taxon>
        <taxon>Ochrophyta</taxon>
        <taxon>Bacillariophyta</taxon>
        <taxon>Coscinodiscophyceae</taxon>
        <taxon>Thalassiosirophycidae</taxon>
        <taxon>Stephanodiscales</taxon>
        <taxon>Stephanodiscaceae</taxon>
        <taxon>Cyclotella</taxon>
    </lineage>
</organism>
<name>A0ABD3N0E5_9STRA</name>
<sequence length="392" mass="43849">MNNLCSILKTSTRRFGKVCLGLGAASIIQGSYFITRYRFNHGEAPHPISPSRGIVSSNEWNASSQSNDNGTQLPPLKILVVGDSLACGCGIAKSSTPILPESIARHLATQLDRPVHWSCVGAPGASTKVIMKILQKWFSGKESADDKSYDCIVVLAGMNDMKDVFLPFLAYEQVDSSFTDGLKKIFDLLKQKLRLQKFISHRDSDEPMLNEIESPSPRRSLMVLPALPTHAIPLFTYPPIGLFLNTIISYIDSAKQELSEQHPNKILFVEAPSPTQIEQFEKGASKLCADQKLERALVSFYDVKADVKRRVEKLMHDHTSYFERDPDSEAEVECEQAWYSHLRPNIPALGSSLVSYDSIHPNEEGYNYWGRHIAAAIIEEWNVGQKKRGGRR</sequence>
<protein>
    <recommendedName>
        <fullName evidence="3">SGNH hydrolase-type esterase domain-containing protein</fullName>
    </recommendedName>
</protein>
<keyword evidence="2" id="KW-1185">Reference proteome</keyword>
<comment type="caution">
    <text evidence="1">The sequence shown here is derived from an EMBL/GenBank/DDBJ whole genome shotgun (WGS) entry which is preliminary data.</text>
</comment>
<dbReference type="InterPro" id="IPR001087">
    <property type="entry name" value="GDSL"/>
</dbReference>
<dbReference type="EMBL" id="JALLPJ020001329">
    <property type="protein sequence ID" value="KAL3769608.1"/>
    <property type="molecule type" value="Genomic_DNA"/>
</dbReference>
<reference evidence="1 2" key="1">
    <citation type="submission" date="2024-10" db="EMBL/GenBank/DDBJ databases">
        <title>Updated reference genomes for cyclostephanoid diatoms.</title>
        <authorList>
            <person name="Roberts W.R."/>
            <person name="Alverson A.J."/>
        </authorList>
    </citation>
    <scope>NUCLEOTIDE SEQUENCE [LARGE SCALE GENOMIC DNA]</scope>
    <source>
        <strain evidence="1 2">AJA010-31</strain>
    </source>
</reference>
<dbReference type="Proteomes" id="UP001530400">
    <property type="component" value="Unassembled WGS sequence"/>
</dbReference>
<evidence type="ECO:0000313" key="2">
    <source>
        <dbReference type="Proteomes" id="UP001530400"/>
    </source>
</evidence>
<evidence type="ECO:0000313" key="1">
    <source>
        <dbReference type="EMBL" id="KAL3769608.1"/>
    </source>
</evidence>
<dbReference type="SUPFAM" id="SSF52266">
    <property type="entry name" value="SGNH hydrolase"/>
    <property type="match status" value="1"/>
</dbReference>
<proteinExistence type="predicted"/>
<dbReference type="InterPro" id="IPR036514">
    <property type="entry name" value="SGNH_hydro_sf"/>
</dbReference>